<dbReference type="Pfam" id="PF00276">
    <property type="entry name" value="Ribosomal_L23"/>
    <property type="match status" value="1"/>
</dbReference>
<keyword evidence="4" id="KW-0694">RNA-binding</keyword>
<organism evidence="5 6">
    <name type="scientific">Acididesulfobacter guangdongensis</name>
    <dbReference type="NCBI Taxonomy" id="2597225"/>
    <lineage>
        <taxon>Bacteria</taxon>
        <taxon>Deltaproteobacteria</taxon>
        <taxon>Candidatus Acidulodesulfobacterales</taxon>
        <taxon>Candidatus Acididesulfobacter</taxon>
    </lineage>
</organism>
<comment type="similarity">
    <text evidence="1 4">Belongs to the universal ribosomal protein uL23 family.</text>
</comment>
<dbReference type="GO" id="GO:0006412">
    <property type="term" value="P:translation"/>
    <property type="evidence" value="ECO:0007669"/>
    <property type="project" value="UniProtKB-UniRule"/>
</dbReference>
<evidence type="ECO:0000313" key="6">
    <source>
        <dbReference type="Proteomes" id="UP000316562"/>
    </source>
</evidence>
<dbReference type="EMBL" id="SGBC01000001">
    <property type="protein sequence ID" value="RZD17040.1"/>
    <property type="molecule type" value="Genomic_DNA"/>
</dbReference>
<dbReference type="GO" id="GO:0019843">
    <property type="term" value="F:rRNA binding"/>
    <property type="evidence" value="ECO:0007669"/>
    <property type="project" value="UniProtKB-UniRule"/>
</dbReference>
<accession>A0A519BIF0</accession>
<dbReference type="NCBIfam" id="NF004363">
    <property type="entry name" value="PRK05738.2-4"/>
    <property type="match status" value="1"/>
</dbReference>
<evidence type="ECO:0000256" key="1">
    <source>
        <dbReference type="ARBA" id="ARBA00006700"/>
    </source>
</evidence>
<sequence length="95" mass="11006">MKELHKIIEKVILSEKSLGLRETQNVYVFNVNKNVNKNEIKIAIEKFFNVKVDSIKTLINRGKFKRIGKYTGKLSNTKKTYVKLKEGQHISALEV</sequence>
<dbReference type="InterPro" id="IPR012678">
    <property type="entry name" value="Ribosomal_uL23/eL15/eS24_sf"/>
</dbReference>
<dbReference type="SUPFAM" id="SSF54189">
    <property type="entry name" value="Ribosomal proteins S24e, L23 and L15e"/>
    <property type="match status" value="1"/>
</dbReference>
<dbReference type="GO" id="GO:0005840">
    <property type="term" value="C:ribosome"/>
    <property type="evidence" value="ECO:0007669"/>
    <property type="project" value="UniProtKB-KW"/>
</dbReference>
<dbReference type="HAMAP" id="MF_01369_B">
    <property type="entry name" value="Ribosomal_uL23_B"/>
    <property type="match status" value="1"/>
</dbReference>
<comment type="caution">
    <text evidence="5">The sequence shown here is derived from an EMBL/GenBank/DDBJ whole genome shotgun (WGS) entry which is preliminary data.</text>
</comment>
<evidence type="ECO:0000313" key="5">
    <source>
        <dbReference type="EMBL" id="RZD17040.1"/>
    </source>
</evidence>
<dbReference type="PANTHER" id="PTHR11620">
    <property type="entry name" value="60S RIBOSOMAL PROTEIN L23A"/>
    <property type="match status" value="1"/>
</dbReference>
<evidence type="ECO:0000256" key="2">
    <source>
        <dbReference type="ARBA" id="ARBA00022980"/>
    </source>
</evidence>
<dbReference type="AlphaFoldDB" id="A0A519BIF0"/>
<keyword evidence="2 4" id="KW-0689">Ribosomal protein</keyword>
<dbReference type="InterPro" id="IPR013025">
    <property type="entry name" value="Ribosomal_uL23-like"/>
</dbReference>
<dbReference type="Gene3D" id="3.30.70.330">
    <property type="match status" value="1"/>
</dbReference>
<proteinExistence type="inferred from homology"/>
<dbReference type="InterPro" id="IPR012677">
    <property type="entry name" value="Nucleotide-bd_a/b_plait_sf"/>
</dbReference>
<dbReference type="GO" id="GO:1990904">
    <property type="term" value="C:ribonucleoprotein complex"/>
    <property type="evidence" value="ECO:0007669"/>
    <property type="project" value="UniProtKB-KW"/>
</dbReference>
<comment type="subunit">
    <text evidence="4">Part of the 50S ribosomal subunit. Contacts protein L29, and trigger factor when it is bound to the ribosome.</text>
</comment>
<comment type="function">
    <text evidence="4">One of the early assembly proteins it binds 23S rRNA. One of the proteins that surrounds the polypeptide exit tunnel on the outside of the ribosome. Forms the main docking site for trigger factor binding to the ribosome.</text>
</comment>
<dbReference type="GO" id="GO:0003735">
    <property type="term" value="F:structural constituent of ribosome"/>
    <property type="evidence" value="ECO:0007669"/>
    <property type="project" value="InterPro"/>
</dbReference>
<reference evidence="5 6" key="1">
    <citation type="journal article" date="2019" name="ISME J.">
        <title>Insights into ecological role of a new deltaproteobacterial order Candidatus Acidulodesulfobacterales by metagenomics and metatranscriptomics.</title>
        <authorList>
            <person name="Tan S."/>
            <person name="Liu J."/>
            <person name="Fang Y."/>
            <person name="Hedlund B.P."/>
            <person name="Lian Z.H."/>
            <person name="Huang L.Y."/>
            <person name="Li J.T."/>
            <person name="Huang L.N."/>
            <person name="Li W.J."/>
            <person name="Jiang H.C."/>
            <person name="Dong H.L."/>
            <person name="Shu W.S."/>
        </authorList>
    </citation>
    <scope>NUCLEOTIDE SEQUENCE [LARGE SCALE GENOMIC DNA]</scope>
    <source>
        <strain evidence="5">AP2</strain>
    </source>
</reference>
<evidence type="ECO:0000256" key="4">
    <source>
        <dbReference type="HAMAP-Rule" id="MF_01369"/>
    </source>
</evidence>
<evidence type="ECO:0000256" key="3">
    <source>
        <dbReference type="ARBA" id="ARBA00023274"/>
    </source>
</evidence>
<gene>
    <name evidence="4" type="primary">rplW</name>
    <name evidence="5" type="ORF">EVJ46_02035</name>
</gene>
<keyword evidence="4" id="KW-0699">rRNA-binding</keyword>
<name>A0A519BIF0_ACIG2</name>
<dbReference type="Proteomes" id="UP000316562">
    <property type="component" value="Unassembled WGS sequence"/>
</dbReference>
<keyword evidence="3 4" id="KW-0687">Ribonucleoprotein</keyword>
<protein>
    <recommendedName>
        <fullName evidence="4">Large ribosomal subunit protein uL23</fullName>
    </recommendedName>
</protein>